<evidence type="ECO:0000256" key="7">
    <source>
        <dbReference type="ARBA" id="ARBA00022840"/>
    </source>
</evidence>
<feature type="domain" description="Response regulatory" evidence="17">
    <location>
        <begin position="1094"/>
        <end position="1209"/>
    </location>
</feature>
<evidence type="ECO:0000313" key="21">
    <source>
        <dbReference type="Proteomes" id="UP001208692"/>
    </source>
</evidence>
<dbReference type="Pfam" id="PF12833">
    <property type="entry name" value="HTH_18"/>
    <property type="match status" value="1"/>
</dbReference>
<evidence type="ECO:0000256" key="2">
    <source>
        <dbReference type="ARBA" id="ARBA00012438"/>
    </source>
</evidence>
<dbReference type="InterPro" id="IPR001789">
    <property type="entry name" value="Sig_transdc_resp-reg_receiver"/>
</dbReference>
<dbReference type="InterPro" id="IPR009057">
    <property type="entry name" value="Homeodomain-like_sf"/>
</dbReference>
<dbReference type="GO" id="GO:0000155">
    <property type="term" value="F:phosphorelay sensor kinase activity"/>
    <property type="evidence" value="ECO:0007669"/>
    <property type="project" value="InterPro"/>
</dbReference>
<dbReference type="Gene3D" id="1.10.10.60">
    <property type="entry name" value="Homeodomain-like"/>
    <property type="match status" value="1"/>
</dbReference>
<feature type="chain" id="PRO_5043966306" description="histidine kinase" evidence="14">
    <location>
        <begin position="19"/>
        <end position="1346"/>
    </location>
</feature>
<accession>A0AAV5AYE0</accession>
<keyword evidence="21" id="KW-1185">Reference proteome</keyword>
<reference evidence="18 21" key="1">
    <citation type="submission" date="2021-11" db="EMBL/GenBank/DDBJ databases">
        <title>Draft genome sequence of Capnocytophaga sp. strain KC07075 isolated from cat oral cavity.</title>
        <authorList>
            <person name="Suzuki M."/>
            <person name="Imaoka K."/>
            <person name="Kimura M."/>
            <person name="Morikawa S."/>
            <person name="Maeda K."/>
        </authorList>
    </citation>
    <scope>NUCLEOTIDE SEQUENCE</scope>
    <source>
        <strain evidence="18">KC07075</strain>
        <strain evidence="19 21">KC07079</strain>
    </source>
</reference>
<dbReference type="PROSITE" id="PS50110">
    <property type="entry name" value="RESPONSE_REGULATORY"/>
    <property type="match status" value="1"/>
</dbReference>
<dbReference type="SUPFAM" id="SSF52172">
    <property type="entry name" value="CheY-like"/>
    <property type="match status" value="1"/>
</dbReference>
<dbReference type="GO" id="GO:0043565">
    <property type="term" value="F:sequence-specific DNA binding"/>
    <property type="evidence" value="ECO:0007669"/>
    <property type="project" value="InterPro"/>
</dbReference>
<dbReference type="PRINTS" id="PR00344">
    <property type="entry name" value="BCTRLSENSOR"/>
</dbReference>
<keyword evidence="13" id="KW-0812">Transmembrane</keyword>
<feature type="transmembrane region" description="Helical" evidence="13">
    <location>
        <begin position="781"/>
        <end position="802"/>
    </location>
</feature>
<dbReference type="Gene3D" id="2.60.40.10">
    <property type="entry name" value="Immunoglobulins"/>
    <property type="match status" value="1"/>
</dbReference>
<dbReference type="CDD" id="cd00146">
    <property type="entry name" value="PKD"/>
    <property type="match status" value="1"/>
</dbReference>
<dbReference type="InterPro" id="IPR005467">
    <property type="entry name" value="His_kinase_dom"/>
</dbReference>
<evidence type="ECO:0000256" key="14">
    <source>
        <dbReference type="SAM" id="SignalP"/>
    </source>
</evidence>
<keyword evidence="8" id="KW-0902">Two-component regulatory system</keyword>
<proteinExistence type="predicted"/>
<dbReference type="InterPro" id="IPR018062">
    <property type="entry name" value="HTH_AraC-typ_CS"/>
</dbReference>
<evidence type="ECO:0000256" key="6">
    <source>
        <dbReference type="ARBA" id="ARBA00022777"/>
    </source>
</evidence>
<dbReference type="InterPro" id="IPR011110">
    <property type="entry name" value="Reg_prop"/>
</dbReference>
<dbReference type="FunFam" id="2.60.40.10:FF:000791">
    <property type="entry name" value="Two-component system sensor histidine kinase/response regulator"/>
    <property type="match status" value="1"/>
</dbReference>
<keyword evidence="4" id="KW-0808">Transferase</keyword>
<dbReference type="SUPFAM" id="SSF55874">
    <property type="entry name" value="ATPase domain of HSP90 chaperone/DNA topoisomerase II/histidine kinase"/>
    <property type="match status" value="1"/>
</dbReference>
<dbReference type="Gene3D" id="2.130.10.10">
    <property type="entry name" value="YVTN repeat-like/Quinoprotein amine dehydrogenase"/>
    <property type="match status" value="2"/>
</dbReference>
<dbReference type="SMART" id="SM00448">
    <property type="entry name" value="REC"/>
    <property type="match status" value="1"/>
</dbReference>
<dbReference type="SMART" id="SM00342">
    <property type="entry name" value="HTH_ARAC"/>
    <property type="match status" value="1"/>
</dbReference>
<evidence type="ECO:0000256" key="9">
    <source>
        <dbReference type="ARBA" id="ARBA00023015"/>
    </source>
</evidence>
<evidence type="ECO:0000256" key="8">
    <source>
        <dbReference type="ARBA" id="ARBA00023012"/>
    </source>
</evidence>
<dbReference type="CDD" id="cd17574">
    <property type="entry name" value="REC_OmpR"/>
    <property type="match status" value="1"/>
</dbReference>
<dbReference type="PROSITE" id="PS00041">
    <property type="entry name" value="HTH_ARAC_FAMILY_1"/>
    <property type="match status" value="1"/>
</dbReference>
<evidence type="ECO:0000256" key="12">
    <source>
        <dbReference type="PROSITE-ProRule" id="PRU00169"/>
    </source>
</evidence>
<dbReference type="InterPro" id="IPR015943">
    <property type="entry name" value="WD40/YVTN_repeat-like_dom_sf"/>
</dbReference>
<keyword evidence="13" id="KW-1133">Transmembrane helix</keyword>
<evidence type="ECO:0000256" key="3">
    <source>
        <dbReference type="ARBA" id="ARBA00022553"/>
    </source>
</evidence>
<evidence type="ECO:0000256" key="1">
    <source>
        <dbReference type="ARBA" id="ARBA00000085"/>
    </source>
</evidence>
<dbReference type="InterPro" id="IPR011006">
    <property type="entry name" value="CheY-like_superfamily"/>
</dbReference>
<dbReference type="GO" id="GO:0005524">
    <property type="term" value="F:ATP binding"/>
    <property type="evidence" value="ECO:0007669"/>
    <property type="project" value="UniProtKB-KW"/>
</dbReference>
<dbReference type="SUPFAM" id="SSF63829">
    <property type="entry name" value="Calcium-dependent phosphotriesterase"/>
    <property type="match status" value="2"/>
</dbReference>
<evidence type="ECO:0000313" key="19">
    <source>
        <dbReference type="EMBL" id="GJM53102.1"/>
    </source>
</evidence>
<feature type="signal peptide" evidence="14">
    <location>
        <begin position="1"/>
        <end position="18"/>
    </location>
</feature>
<dbReference type="Proteomes" id="UP001208692">
    <property type="component" value="Unassembled WGS sequence"/>
</dbReference>
<dbReference type="RefSeq" id="WP_264846712.1">
    <property type="nucleotide sequence ID" value="NZ_BPMA01000028.1"/>
</dbReference>
<keyword evidence="14" id="KW-0732">Signal</keyword>
<evidence type="ECO:0000256" key="5">
    <source>
        <dbReference type="ARBA" id="ARBA00022741"/>
    </source>
</evidence>
<dbReference type="PROSITE" id="PS01124">
    <property type="entry name" value="HTH_ARAC_FAMILY_2"/>
    <property type="match status" value="1"/>
</dbReference>
<dbReference type="InterPro" id="IPR003594">
    <property type="entry name" value="HATPase_dom"/>
</dbReference>
<dbReference type="SMART" id="SM00387">
    <property type="entry name" value="HATPase_c"/>
    <property type="match status" value="1"/>
</dbReference>
<dbReference type="InterPro" id="IPR018060">
    <property type="entry name" value="HTH_AraC"/>
</dbReference>
<sequence length="1346" mass="155160">MKNIFFIANLFFSLSLLSQELSYLTHITTRNGLSNSEITSIFQDSKGFMWFGTDDGLNKFDGYDITIYKYNPQVSNTIGGNSIRCLFEDSQRNLWIGLKGDGLSRLNLQTGEFKTYKNKKGSNSLSYNDVSGIVEDEAGMIWISVDRGGLDMLNPQTEEFTHYDIQDKSTSLPLNNALTGIVALNDILILSSWGGGIYCFDKKEKRFHLHPYWNSGKTDKELCNHIFKIYKDGEENIWVWSAHNGLYMLNERNKEYKQYDICKIGGDCQNTINIRSVSDDGKNNLWIVTDKGIKILNKKTNTITDFENPIIRNESLYYIYKDNSDLIWLSSSSGIYYFSPVAPQFKELEINNFLSEKQVMSVLKDSKNNIWVGGLNNLEIISPEKKSIGKIYSKNSSLYQAICEDIEGNIWIGNYSNNLIKYNPHNDSFSQITIPSPTGTTYTYRNVYDIKIDWNNSLWLATELGAINYNPDTKVFTSLFESKNIIYPEDKTRVIHRDQEMLLWVGTERGLKLYTRDLVLKKIYTTSENQSKSLSNDFITAILEDKDGILWIGTKGGLHRFDKKTQEFELIRRNNTQYADPIFGLAQDNQGNLWMTTPSQLLKYNIKEQKFWIFNEYDGLQDQGFLLNAFTQAKDGELLIGGKNGLNRFYPNKLTMNQTKPKVVISDFQIFNHSIKPEKNGILTKLIDQTSEIKIKHSQSVISFKFSALNYKASSKNQYAYMLEGFDNNWIYTSQRIATYTNLDSGEYVFKVRASNNDGIWNEAPTTIKLIITPPFWKSKFAYLLYLLMALGIVVLIVRYYTEKERDKQNIRISQLEALRMYEINEMKTKFFSNISHEFKTPLSLIIGPLNQIIEEDSISVEYKNRYNMKMMLRNAQKLMRLINQLLDFRKLEKNKLELDLQYDDVVKFIKNVSETFSYLALEKQIQYNIRSTIPALWMPFDSDKLDKILYNLIGNAFQYTPEKGSISVLISVTTQNENKYLQIKISDTGIGISAEEKKLLFTIFSQGERQKLMRNEGSGLGLAFTKDLIDLHKGYIEVESEINQGATFSVLLPIENVPQLHDENSITLQQIDSSSTKTNTTEKEIIKDANEEIILVIEDNDDMRDYIKSILSDEFKVILARDGEEGIDRAINYIPDLIVSDIMMPKRDGISMVKELKNNEKTNHIPIILLTSLDKESQIVEGYNLGVEDYITKPFSAKILTKRIQNILASREKLWELYNTTSDINVYKKKLAGNPWKEEFIEKISEIIMTHISEAEFSIEVLASDLNMSVNQLFRKVKAIMNTTPYNVILQIRMTQAALLLQDSDLNISEIAFRVGYQELSNFSRAFKKFHGKSPRDYIKNKSKI</sequence>
<name>A0AAV5AYE0_9FLAO</name>
<keyword evidence="11" id="KW-0804">Transcription</keyword>
<dbReference type="CDD" id="cd00082">
    <property type="entry name" value="HisKA"/>
    <property type="match status" value="1"/>
</dbReference>
<evidence type="ECO:0000256" key="13">
    <source>
        <dbReference type="SAM" id="Phobius"/>
    </source>
</evidence>
<dbReference type="Proteomes" id="UP001207736">
    <property type="component" value="Unassembled WGS sequence"/>
</dbReference>
<evidence type="ECO:0000256" key="10">
    <source>
        <dbReference type="ARBA" id="ARBA00023125"/>
    </source>
</evidence>
<comment type="caution">
    <text evidence="18">The sequence shown here is derived from an EMBL/GenBank/DDBJ whole genome shotgun (WGS) entry which is preliminary data.</text>
</comment>
<dbReference type="InterPro" id="IPR013783">
    <property type="entry name" value="Ig-like_fold"/>
</dbReference>
<feature type="domain" description="HTH araC/xylS-type" evidence="15">
    <location>
        <begin position="1243"/>
        <end position="1342"/>
    </location>
</feature>
<dbReference type="Pfam" id="PF02518">
    <property type="entry name" value="HATPase_c"/>
    <property type="match status" value="1"/>
</dbReference>
<keyword evidence="7" id="KW-0067">ATP-binding</keyword>
<dbReference type="FunFam" id="1.10.287.130:FF:000045">
    <property type="entry name" value="Two-component system sensor histidine kinase/response regulator"/>
    <property type="match status" value="1"/>
</dbReference>
<dbReference type="Pfam" id="PF00072">
    <property type="entry name" value="Response_reg"/>
    <property type="match status" value="1"/>
</dbReference>
<dbReference type="PANTHER" id="PTHR43547:SF2">
    <property type="entry name" value="HYBRID SIGNAL TRANSDUCTION HISTIDINE KINASE C"/>
    <property type="match status" value="1"/>
</dbReference>
<keyword evidence="3 12" id="KW-0597">Phosphoprotein</keyword>
<comment type="catalytic activity">
    <reaction evidence="1">
        <text>ATP + protein L-histidine = ADP + protein N-phospho-L-histidine.</text>
        <dbReference type="EC" id="2.7.13.3"/>
    </reaction>
</comment>
<dbReference type="EMBL" id="BQKA01000021">
    <property type="protein sequence ID" value="GJM50073.1"/>
    <property type="molecule type" value="Genomic_DNA"/>
</dbReference>
<dbReference type="Gene3D" id="3.30.565.10">
    <property type="entry name" value="Histidine kinase-like ATPase, C-terminal domain"/>
    <property type="match status" value="1"/>
</dbReference>
<feature type="modified residue" description="4-aspartylphosphate" evidence="12">
    <location>
        <position position="1142"/>
    </location>
</feature>
<dbReference type="PANTHER" id="PTHR43547">
    <property type="entry name" value="TWO-COMPONENT HISTIDINE KINASE"/>
    <property type="match status" value="1"/>
</dbReference>
<evidence type="ECO:0000256" key="11">
    <source>
        <dbReference type="ARBA" id="ARBA00023163"/>
    </source>
</evidence>
<dbReference type="Gene3D" id="3.40.50.2300">
    <property type="match status" value="1"/>
</dbReference>
<evidence type="ECO:0000259" key="16">
    <source>
        <dbReference type="PROSITE" id="PS50109"/>
    </source>
</evidence>
<dbReference type="InterPro" id="IPR003661">
    <property type="entry name" value="HisK_dim/P_dom"/>
</dbReference>
<feature type="domain" description="Histidine kinase" evidence="16">
    <location>
        <begin position="834"/>
        <end position="1057"/>
    </location>
</feature>
<gene>
    <name evidence="18" type="ORF">RCZ15_10470</name>
    <name evidence="19" type="ORF">RCZ16_14190</name>
</gene>
<dbReference type="EMBL" id="BQKB01000025">
    <property type="protein sequence ID" value="GJM53102.1"/>
    <property type="molecule type" value="Genomic_DNA"/>
</dbReference>
<evidence type="ECO:0000313" key="18">
    <source>
        <dbReference type="EMBL" id="GJM50073.1"/>
    </source>
</evidence>
<keyword evidence="10" id="KW-0238">DNA-binding</keyword>
<keyword evidence="5" id="KW-0547">Nucleotide-binding</keyword>
<dbReference type="FunFam" id="3.30.565.10:FF:000037">
    <property type="entry name" value="Hybrid sensor histidine kinase/response regulator"/>
    <property type="match status" value="1"/>
</dbReference>
<dbReference type="Pfam" id="PF07495">
    <property type="entry name" value="Y_Y_Y"/>
    <property type="match status" value="1"/>
</dbReference>
<dbReference type="Pfam" id="PF07494">
    <property type="entry name" value="Reg_prop"/>
    <property type="match status" value="3"/>
</dbReference>
<evidence type="ECO:0000256" key="4">
    <source>
        <dbReference type="ARBA" id="ARBA00022679"/>
    </source>
</evidence>
<dbReference type="Gene3D" id="1.10.287.130">
    <property type="match status" value="1"/>
</dbReference>
<dbReference type="Pfam" id="PF00512">
    <property type="entry name" value="HisKA"/>
    <property type="match status" value="1"/>
</dbReference>
<dbReference type="InterPro" id="IPR036097">
    <property type="entry name" value="HisK_dim/P_sf"/>
</dbReference>
<dbReference type="EC" id="2.7.13.3" evidence="2"/>
<keyword evidence="6 18" id="KW-0418">Kinase</keyword>
<dbReference type="GO" id="GO:0003700">
    <property type="term" value="F:DNA-binding transcription factor activity"/>
    <property type="evidence" value="ECO:0007669"/>
    <property type="project" value="InterPro"/>
</dbReference>
<dbReference type="SUPFAM" id="SSF47384">
    <property type="entry name" value="Homodimeric domain of signal transducing histidine kinase"/>
    <property type="match status" value="1"/>
</dbReference>
<dbReference type="InterPro" id="IPR036890">
    <property type="entry name" value="HATPase_C_sf"/>
</dbReference>
<evidence type="ECO:0000259" key="15">
    <source>
        <dbReference type="PROSITE" id="PS01124"/>
    </source>
</evidence>
<dbReference type="SMART" id="SM00388">
    <property type="entry name" value="HisKA"/>
    <property type="match status" value="1"/>
</dbReference>
<protein>
    <recommendedName>
        <fullName evidence="2">histidine kinase</fullName>
        <ecNumber evidence="2">2.7.13.3</ecNumber>
    </recommendedName>
</protein>
<evidence type="ECO:0000313" key="20">
    <source>
        <dbReference type="Proteomes" id="UP001207736"/>
    </source>
</evidence>
<dbReference type="InterPro" id="IPR011123">
    <property type="entry name" value="Y_Y_Y"/>
</dbReference>
<keyword evidence="13" id="KW-0472">Membrane</keyword>
<dbReference type="PROSITE" id="PS50109">
    <property type="entry name" value="HIS_KIN"/>
    <property type="match status" value="1"/>
</dbReference>
<dbReference type="SUPFAM" id="SSF46689">
    <property type="entry name" value="Homeodomain-like"/>
    <property type="match status" value="1"/>
</dbReference>
<keyword evidence="9" id="KW-0805">Transcription regulation</keyword>
<evidence type="ECO:0000259" key="17">
    <source>
        <dbReference type="PROSITE" id="PS50110"/>
    </source>
</evidence>
<organism evidence="18 20">
    <name type="scientific">Capnocytophaga catalasegens</name>
    <dbReference type="NCBI Taxonomy" id="1004260"/>
    <lineage>
        <taxon>Bacteria</taxon>
        <taxon>Pseudomonadati</taxon>
        <taxon>Bacteroidota</taxon>
        <taxon>Flavobacteriia</taxon>
        <taxon>Flavobacteriales</taxon>
        <taxon>Flavobacteriaceae</taxon>
        <taxon>Capnocytophaga</taxon>
    </lineage>
</organism>
<dbReference type="InterPro" id="IPR004358">
    <property type="entry name" value="Sig_transdc_His_kin-like_C"/>
</dbReference>